<evidence type="ECO:0000313" key="5">
    <source>
        <dbReference type="Proteomes" id="UP000001555"/>
    </source>
</evidence>
<dbReference type="GO" id="GO:0004553">
    <property type="term" value="F:hydrolase activity, hydrolyzing O-glycosyl compounds"/>
    <property type="evidence" value="ECO:0007669"/>
    <property type="project" value="InterPro"/>
</dbReference>
<comment type="similarity">
    <text evidence="1 2">Belongs to the glycosyl hydrolase 31 family.</text>
</comment>
<dbReference type="VEuPathDB" id="VectorBase:ISCW000067"/>
<feature type="domain" description="Glycoside hydrolase family 31 TIM barrel" evidence="3">
    <location>
        <begin position="1"/>
        <end position="36"/>
    </location>
</feature>
<evidence type="ECO:0000256" key="2">
    <source>
        <dbReference type="RuleBase" id="RU361185"/>
    </source>
</evidence>
<dbReference type="EnsemblMetazoa" id="ISCW000067-RA">
    <property type="protein sequence ID" value="ISCW000067-PA"/>
    <property type="gene ID" value="ISCW000067"/>
</dbReference>
<dbReference type="PANTHER" id="PTHR22762">
    <property type="entry name" value="ALPHA-GLUCOSIDASE"/>
    <property type="match status" value="1"/>
</dbReference>
<dbReference type="InterPro" id="IPR000322">
    <property type="entry name" value="Glyco_hydro_31_TIM"/>
</dbReference>
<dbReference type="VEuPathDB" id="VectorBase:ISCI000067"/>
<dbReference type="InterPro" id="IPR017853">
    <property type="entry name" value="GH"/>
</dbReference>
<reference evidence="4" key="2">
    <citation type="submission" date="2020-05" db="UniProtKB">
        <authorList>
            <consortium name="EnsemblMetazoa"/>
        </authorList>
    </citation>
    <scope>IDENTIFICATION</scope>
    <source>
        <strain evidence="4">wikel</strain>
    </source>
</reference>
<evidence type="ECO:0000256" key="1">
    <source>
        <dbReference type="ARBA" id="ARBA00007806"/>
    </source>
</evidence>
<dbReference type="Pfam" id="PF01055">
    <property type="entry name" value="Glyco_hydro_31_2nd"/>
    <property type="match status" value="1"/>
</dbReference>
<keyword evidence="5" id="KW-1185">Reference proteome</keyword>
<evidence type="ECO:0000313" key="4">
    <source>
        <dbReference type="EnsemblMetazoa" id="ISCW000067-PA"/>
    </source>
</evidence>
<dbReference type="AlphaFoldDB" id="A0A1S4KK01"/>
<evidence type="ECO:0000259" key="3">
    <source>
        <dbReference type="Pfam" id="PF01055"/>
    </source>
</evidence>
<protein>
    <recommendedName>
        <fullName evidence="3">Glycoside hydrolase family 31 TIM barrel domain-containing protein</fullName>
    </recommendedName>
</protein>
<proteinExistence type="inferred from homology"/>
<accession>A0A1S4KK01</accession>
<name>A0A1S4KK01_IXOSC</name>
<reference evidence="5" key="1">
    <citation type="submission" date="2008-03" db="EMBL/GenBank/DDBJ databases">
        <title>Annotation of Ixodes scapularis.</title>
        <authorList>
            <consortium name="Ixodes scapularis Genome Project Consortium"/>
            <person name="Caler E."/>
            <person name="Hannick L.I."/>
            <person name="Bidwell S."/>
            <person name="Joardar V."/>
            <person name="Thiagarajan M."/>
            <person name="Amedeo P."/>
            <person name="Galinsky K.J."/>
            <person name="Schobel S."/>
            <person name="Inman J."/>
            <person name="Hostetler J."/>
            <person name="Miller J."/>
            <person name="Hammond M."/>
            <person name="Megy K."/>
            <person name="Lawson D."/>
            <person name="Kodira C."/>
            <person name="Sutton G."/>
            <person name="Meyer J."/>
            <person name="Hill C.A."/>
            <person name="Birren B."/>
            <person name="Nene V."/>
            <person name="Collins F."/>
            <person name="Alarcon-Chaidez F."/>
            <person name="Wikel S."/>
            <person name="Strausberg R."/>
        </authorList>
    </citation>
    <scope>NUCLEOTIDE SEQUENCE [LARGE SCALE GENOMIC DNA]</scope>
    <source>
        <strain evidence="5">Wikel</strain>
    </source>
</reference>
<dbReference type="SUPFAM" id="SSF51445">
    <property type="entry name" value="(Trans)glycosidases"/>
    <property type="match status" value="1"/>
</dbReference>
<dbReference type="PANTHER" id="PTHR22762:SF133">
    <property type="entry name" value="P-TYPE DOMAIN-CONTAINING PROTEIN"/>
    <property type="match status" value="1"/>
</dbReference>
<sequence length="48" mass="5352">VGADICGYFGVPTEELCVRWMQLGAFYPLSRNHNDRGPAVSALRRDGR</sequence>
<keyword evidence="2" id="KW-0326">Glycosidase</keyword>
<organism evidence="4 5">
    <name type="scientific">Ixodes scapularis</name>
    <name type="common">Black-legged tick</name>
    <name type="synonym">Deer tick</name>
    <dbReference type="NCBI Taxonomy" id="6945"/>
    <lineage>
        <taxon>Eukaryota</taxon>
        <taxon>Metazoa</taxon>
        <taxon>Ecdysozoa</taxon>
        <taxon>Arthropoda</taxon>
        <taxon>Chelicerata</taxon>
        <taxon>Arachnida</taxon>
        <taxon>Acari</taxon>
        <taxon>Parasitiformes</taxon>
        <taxon>Ixodida</taxon>
        <taxon>Ixodoidea</taxon>
        <taxon>Ixodidae</taxon>
        <taxon>Ixodinae</taxon>
        <taxon>Ixodes</taxon>
    </lineage>
</organism>
<keyword evidence="2" id="KW-0378">Hydrolase</keyword>
<dbReference type="EMBL" id="ABJB010411660">
    <property type="status" value="NOT_ANNOTATED_CDS"/>
    <property type="molecule type" value="Genomic_DNA"/>
</dbReference>
<dbReference type="InParanoid" id="A0A1S4KK01"/>
<dbReference type="Gene3D" id="3.20.20.80">
    <property type="entry name" value="Glycosidases"/>
    <property type="match status" value="1"/>
</dbReference>
<dbReference type="GO" id="GO:0005975">
    <property type="term" value="P:carbohydrate metabolic process"/>
    <property type="evidence" value="ECO:0007669"/>
    <property type="project" value="InterPro"/>
</dbReference>
<dbReference type="Proteomes" id="UP000001555">
    <property type="component" value="Unassembled WGS sequence"/>
</dbReference>